<dbReference type="EMBL" id="BTRK01000006">
    <property type="protein sequence ID" value="GMR60354.1"/>
    <property type="molecule type" value="Genomic_DNA"/>
</dbReference>
<dbReference type="Proteomes" id="UP001328107">
    <property type="component" value="Unassembled WGS sequence"/>
</dbReference>
<comment type="caution">
    <text evidence="3">The sequence shown here is derived from an EMBL/GenBank/DDBJ whole genome shotgun (WGS) entry which is preliminary data.</text>
</comment>
<feature type="signal peptide" evidence="1">
    <location>
        <begin position="1"/>
        <end position="16"/>
    </location>
</feature>
<keyword evidence="1" id="KW-0732">Signal</keyword>
<gene>
    <name evidence="3" type="ORF">PMAYCL1PPCAC_30549</name>
</gene>
<accession>A0AAN5DEE1</accession>
<dbReference type="PANTHER" id="PTHR37437">
    <property type="entry name" value="LIPOCALIN-RELATED PROTEIN-RELATED"/>
    <property type="match status" value="1"/>
</dbReference>
<feature type="non-terminal residue" evidence="3">
    <location>
        <position position="309"/>
    </location>
</feature>
<proteinExistence type="predicted"/>
<dbReference type="AlphaFoldDB" id="A0AAN5DEE1"/>
<name>A0AAN5DEE1_9BILA</name>
<feature type="domain" description="Lipocalin" evidence="2">
    <location>
        <begin position="121"/>
        <end position="299"/>
    </location>
</feature>
<dbReference type="PANTHER" id="PTHR37437:SF5">
    <property type="entry name" value="LIPOCALIN-RELATED PROTEIN"/>
    <property type="match status" value="1"/>
</dbReference>
<evidence type="ECO:0000256" key="1">
    <source>
        <dbReference type="SAM" id="SignalP"/>
    </source>
</evidence>
<keyword evidence="4" id="KW-1185">Reference proteome</keyword>
<dbReference type="InterPro" id="IPR056868">
    <property type="entry name" value="Lipocalin_dom_nem"/>
</dbReference>
<dbReference type="Pfam" id="PF24976">
    <property type="entry name" value="Lipocalin_10"/>
    <property type="match status" value="1"/>
</dbReference>
<reference evidence="4" key="1">
    <citation type="submission" date="2022-10" db="EMBL/GenBank/DDBJ databases">
        <title>Genome assembly of Pristionchus species.</title>
        <authorList>
            <person name="Yoshida K."/>
            <person name="Sommer R.J."/>
        </authorList>
    </citation>
    <scope>NUCLEOTIDE SEQUENCE [LARGE SCALE GENOMIC DNA]</scope>
    <source>
        <strain evidence="4">RS5460</strain>
    </source>
</reference>
<evidence type="ECO:0000259" key="2">
    <source>
        <dbReference type="Pfam" id="PF24976"/>
    </source>
</evidence>
<protein>
    <recommendedName>
        <fullName evidence="2">Lipocalin domain-containing protein</fullName>
    </recommendedName>
</protein>
<organism evidence="3 4">
    <name type="scientific">Pristionchus mayeri</name>
    <dbReference type="NCBI Taxonomy" id="1317129"/>
    <lineage>
        <taxon>Eukaryota</taxon>
        <taxon>Metazoa</taxon>
        <taxon>Ecdysozoa</taxon>
        <taxon>Nematoda</taxon>
        <taxon>Chromadorea</taxon>
        <taxon>Rhabditida</taxon>
        <taxon>Rhabditina</taxon>
        <taxon>Diplogasteromorpha</taxon>
        <taxon>Diplogasteroidea</taxon>
        <taxon>Neodiplogasteridae</taxon>
        <taxon>Pristionchus</taxon>
    </lineage>
</organism>
<evidence type="ECO:0000313" key="4">
    <source>
        <dbReference type="Proteomes" id="UP001328107"/>
    </source>
</evidence>
<sequence length="309" mass="34593">MRLRVVFLSLLSLVDAQLLEVFGLANGNTGTAQRQPFQDIASQSVGLLNYLASVQKNPDNKLAKRLKQPIPQVAFVDGLPVLPGLVGSLPGAGACLPRNTPLVRERLRSSSFFQNIVRNIPGAQDYLSSFLPQPIVNVNALYGKYLWAIDTPSVHEKFCPTTEFLPATQTKSSSKASFSLVDKFRTQDENGGDKTAFGYGLMNNNVTYVYFQDDPCPFQVVMIGPIDKTSGQYEYVMLSNWARFPIIGLVRDLRVFYDKYKDKMEADLEKEGFLNGVSTQNTIHYTDWSKCRRSTPVSYFRNVLSELFG</sequence>
<evidence type="ECO:0000313" key="3">
    <source>
        <dbReference type="EMBL" id="GMR60354.1"/>
    </source>
</evidence>
<feature type="chain" id="PRO_5042832831" description="Lipocalin domain-containing protein" evidence="1">
    <location>
        <begin position="17"/>
        <end position="309"/>
    </location>
</feature>